<dbReference type="SUPFAM" id="SSF56672">
    <property type="entry name" value="DNA/RNA polymerases"/>
    <property type="match status" value="1"/>
</dbReference>
<dbReference type="PANTHER" id="PTHR11439:SF470">
    <property type="entry name" value="CYSTEINE-RICH RLK (RECEPTOR-LIKE PROTEIN KINASE) 8"/>
    <property type="match status" value="1"/>
</dbReference>
<reference evidence="2 3" key="1">
    <citation type="submission" date="2024-02" db="EMBL/GenBank/DDBJ databases">
        <title>de novo genome assembly of Solanum bulbocastanum strain 11H21.</title>
        <authorList>
            <person name="Hosaka A.J."/>
        </authorList>
    </citation>
    <scope>NUCLEOTIDE SEQUENCE [LARGE SCALE GENOMIC DNA]</scope>
    <source>
        <tissue evidence="2">Young leaves</tissue>
    </source>
</reference>
<dbReference type="PANTHER" id="PTHR11439">
    <property type="entry name" value="GAG-POL-RELATED RETROTRANSPOSON"/>
    <property type="match status" value="1"/>
</dbReference>
<organism evidence="2 3">
    <name type="scientific">Solanum bulbocastanum</name>
    <name type="common">Wild potato</name>
    <dbReference type="NCBI Taxonomy" id="147425"/>
    <lineage>
        <taxon>Eukaryota</taxon>
        <taxon>Viridiplantae</taxon>
        <taxon>Streptophyta</taxon>
        <taxon>Embryophyta</taxon>
        <taxon>Tracheophyta</taxon>
        <taxon>Spermatophyta</taxon>
        <taxon>Magnoliopsida</taxon>
        <taxon>eudicotyledons</taxon>
        <taxon>Gunneridae</taxon>
        <taxon>Pentapetalae</taxon>
        <taxon>asterids</taxon>
        <taxon>lamiids</taxon>
        <taxon>Solanales</taxon>
        <taxon>Solanaceae</taxon>
        <taxon>Solanoideae</taxon>
        <taxon>Solaneae</taxon>
        <taxon>Solanum</taxon>
    </lineage>
</organism>
<name>A0AAN8TCJ4_SOLBU</name>
<evidence type="ECO:0000259" key="1">
    <source>
        <dbReference type="Pfam" id="PF07727"/>
    </source>
</evidence>
<comment type="caution">
    <text evidence="2">The sequence shown here is derived from an EMBL/GenBank/DDBJ whole genome shotgun (WGS) entry which is preliminary data.</text>
</comment>
<dbReference type="CDD" id="cd09272">
    <property type="entry name" value="RNase_HI_RT_Ty1"/>
    <property type="match status" value="1"/>
</dbReference>
<sequence>MLFFMVTSMKKCTCDYPLASLFLPLIPPLLLCSFCRNPSMACDRLHDNGVPSCLKLCVRVVTHSMTDYSLFVRQSTSSTVILAVYDDDIILIGDDLDEISSLKLFLDQQSIKIKDLCVLNYFLGIEVAYASGSLLLHQRKFIHDLLQEFRCADVTAVTCPLDINVKLKANECALLPSPASYRSLVGKLNFLTHTRPNLYFAIQHLSQFLQAPHTPHMDAALHILRYLKGTSTIGVFFSNSPSLALSAYCDSDWGACPDTRRSVSGFCIFCDNQAAKHIARNLVFHERTKHIEVDCHCTRTKLLDGLISLHHVPTNAQPAG</sequence>
<dbReference type="Proteomes" id="UP001371456">
    <property type="component" value="Unassembled WGS sequence"/>
</dbReference>
<gene>
    <name evidence="2" type="ORF">RDI58_017553</name>
</gene>
<dbReference type="Pfam" id="PF07727">
    <property type="entry name" value="RVT_2"/>
    <property type="match status" value="1"/>
</dbReference>
<dbReference type="InterPro" id="IPR013103">
    <property type="entry name" value="RVT_2"/>
</dbReference>
<feature type="domain" description="Reverse transcriptase Ty1/copia-type" evidence="1">
    <location>
        <begin position="64"/>
        <end position="161"/>
    </location>
</feature>
<dbReference type="InterPro" id="IPR043502">
    <property type="entry name" value="DNA/RNA_pol_sf"/>
</dbReference>
<dbReference type="AlphaFoldDB" id="A0AAN8TCJ4"/>
<keyword evidence="3" id="KW-1185">Reference proteome</keyword>
<accession>A0AAN8TCJ4</accession>
<evidence type="ECO:0000313" key="3">
    <source>
        <dbReference type="Proteomes" id="UP001371456"/>
    </source>
</evidence>
<dbReference type="EMBL" id="JBANQN010000007">
    <property type="protein sequence ID" value="KAK6784099.1"/>
    <property type="molecule type" value="Genomic_DNA"/>
</dbReference>
<proteinExistence type="predicted"/>
<evidence type="ECO:0000313" key="2">
    <source>
        <dbReference type="EMBL" id="KAK6784099.1"/>
    </source>
</evidence>
<protein>
    <recommendedName>
        <fullName evidence="1">Reverse transcriptase Ty1/copia-type domain-containing protein</fullName>
    </recommendedName>
</protein>